<dbReference type="OrthoDB" id="10267235at2759"/>
<dbReference type="SUPFAM" id="SSF56112">
    <property type="entry name" value="Protein kinase-like (PK-like)"/>
    <property type="match status" value="1"/>
</dbReference>
<dbReference type="Proteomes" id="UP000184330">
    <property type="component" value="Unassembled WGS sequence"/>
</dbReference>
<gene>
    <name evidence="4" type="ORF">PAC_09949</name>
</gene>
<comment type="similarity">
    <text evidence="2">Belongs to the choline/ethanolamine kinase family.</text>
</comment>
<comment type="pathway">
    <text evidence="1">Phospholipid metabolism; phosphatidylethanolamine biosynthesis; phosphatidylethanolamine from ethanolamine: step 1/3.</text>
</comment>
<keyword evidence="5" id="KW-1185">Reference proteome</keyword>
<dbReference type="PANTHER" id="PTHR22603:SF66">
    <property type="entry name" value="ETHANOLAMINE KINASE"/>
    <property type="match status" value="1"/>
</dbReference>
<dbReference type="STRING" id="576137.A0A1L7X4W4"/>
<dbReference type="PANTHER" id="PTHR22603">
    <property type="entry name" value="CHOLINE/ETHANOALAMINE KINASE"/>
    <property type="match status" value="1"/>
</dbReference>
<dbReference type="GO" id="GO:0006646">
    <property type="term" value="P:phosphatidylethanolamine biosynthetic process"/>
    <property type="evidence" value="ECO:0007669"/>
    <property type="project" value="TreeGrafter"/>
</dbReference>
<dbReference type="EC" id="2.7.1.82" evidence="3"/>
<evidence type="ECO:0000313" key="4">
    <source>
        <dbReference type="EMBL" id="CZR60054.1"/>
    </source>
</evidence>
<dbReference type="AlphaFoldDB" id="A0A1L7X4W4"/>
<name>A0A1L7X4W4_9HELO</name>
<organism evidence="4 5">
    <name type="scientific">Phialocephala subalpina</name>
    <dbReference type="NCBI Taxonomy" id="576137"/>
    <lineage>
        <taxon>Eukaryota</taxon>
        <taxon>Fungi</taxon>
        <taxon>Dikarya</taxon>
        <taxon>Ascomycota</taxon>
        <taxon>Pezizomycotina</taxon>
        <taxon>Leotiomycetes</taxon>
        <taxon>Helotiales</taxon>
        <taxon>Mollisiaceae</taxon>
        <taxon>Phialocephala</taxon>
        <taxon>Phialocephala fortinii species complex</taxon>
    </lineage>
</organism>
<dbReference type="Gene3D" id="3.90.1200.10">
    <property type="match status" value="1"/>
</dbReference>
<sequence>MEVPYFNKMFDESAPNVSVGRMASMLFTNWNLGHGSLDVVLLTDASSKALYRVEHRRYIAFDQTKHPEAVLIKVYRGTDRTVDRSKALKFHRLLSTSSSSSLAPPPILRFPNGHAYPFIHGQVCYSLSSLTPKMVWKAIAKEMARWHTCLPVVDLEFVVERGKGFEGLPDVGPNIWTRAREWIEEHGEERKVGLEVEFEYLLERLGARSLTTEQLVLGHGDLVPRNIILQGRNKRHSAEEKIKAVKFIDYEHCIYCPPAFELANHFSSWVGYECNYDQLPTKTIRKAFIEEYVSACRKYSSRKGEENEENESKEAAVSKLMDEVDRWRGFPGFYWGLCALIQATDAESDPGMSRRYAEYSKLRFAEYYSWKEEEDGSRDKESTEMSLRERRWATEDDILDQAEAGKLENLELQCPNHDNPN</sequence>
<keyword evidence="4" id="KW-0808">Transferase</keyword>
<dbReference type="Pfam" id="PF01633">
    <property type="entry name" value="Choline_kinase"/>
    <property type="match status" value="1"/>
</dbReference>
<evidence type="ECO:0000256" key="1">
    <source>
        <dbReference type="ARBA" id="ARBA00037883"/>
    </source>
</evidence>
<evidence type="ECO:0000256" key="3">
    <source>
        <dbReference type="ARBA" id="ARBA00038874"/>
    </source>
</evidence>
<evidence type="ECO:0000313" key="5">
    <source>
        <dbReference type="Proteomes" id="UP000184330"/>
    </source>
</evidence>
<accession>A0A1L7X4W4</accession>
<dbReference type="GO" id="GO:0005737">
    <property type="term" value="C:cytoplasm"/>
    <property type="evidence" value="ECO:0007669"/>
    <property type="project" value="TreeGrafter"/>
</dbReference>
<protein>
    <recommendedName>
        <fullName evidence="3">ethanolamine kinase</fullName>
        <ecNumber evidence="3">2.7.1.82</ecNumber>
    </recommendedName>
</protein>
<proteinExistence type="inferred from homology"/>
<evidence type="ECO:0000256" key="2">
    <source>
        <dbReference type="ARBA" id="ARBA00038211"/>
    </source>
</evidence>
<dbReference type="InterPro" id="IPR011009">
    <property type="entry name" value="Kinase-like_dom_sf"/>
</dbReference>
<keyword evidence="4" id="KW-0418">Kinase</keyword>
<reference evidence="4 5" key="1">
    <citation type="submission" date="2016-03" db="EMBL/GenBank/DDBJ databases">
        <authorList>
            <person name="Ploux O."/>
        </authorList>
    </citation>
    <scope>NUCLEOTIDE SEQUENCE [LARGE SCALE GENOMIC DNA]</scope>
    <source>
        <strain evidence="4 5">UAMH 11012</strain>
    </source>
</reference>
<dbReference type="GO" id="GO:0004305">
    <property type="term" value="F:ethanolamine kinase activity"/>
    <property type="evidence" value="ECO:0007669"/>
    <property type="project" value="UniProtKB-EC"/>
</dbReference>
<dbReference type="EMBL" id="FJOG01000015">
    <property type="protein sequence ID" value="CZR60054.1"/>
    <property type="molecule type" value="Genomic_DNA"/>
</dbReference>